<dbReference type="PANTHER" id="PTHR47873">
    <property type="entry name" value="ARM REPEAT SUPERFAMILY PROTEIN"/>
    <property type="match status" value="1"/>
</dbReference>
<accession>A0A822Y0P5</accession>
<gene>
    <name evidence="2" type="ORF">HUJ06_027495</name>
</gene>
<comment type="caution">
    <text evidence="2">The sequence shown here is derived from an EMBL/GenBank/DDBJ whole genome shotgun (WGS) entry which is preliminary data.</text>
</comment>
<dbReference type="Proteomes" id="UP000607653">
    <property type="component" value="Unassembled WGS sequence"/>
</dbReference>
<proteinExistence type="predicted"/>
<dbReference type="Pfam" id="PF25598">
    <property type="entry name" value="ARM_PUB"/>
    <property type="match status" value="1"/>
</dbReference>
<dbReference type="EMBL" id="DUZY01000002">
    <property type="protein sequence ID" value="DAD26027.1"/>
    <property type="molecule type" value="Genomic_DNA"/>
</dbReference>
<dbReference type="PANTHER" id="PTHR47873:SF1">
    <property type="entry name" value="ARM REPEAT SUPERFAMILY PROTEIN"/>
    <property type="match status" value="1"/>
</dbReference>
<keyword evidence="3" id="KW-1185">Reference proteome</keyword>
<name>A0A822Y0P5_NELNU</name>
<sequence length="98" mass="10413">MNGVIRFPKDLAGANPATKVLLTLRLTECNHHLAVKVGAVAEVVETVTELEGSAAERALAALELLSTVSKGAAELRTHTLAVPVLVEMVMKINSPRRC</sequence>
<organism evidence="2 3">
    <name type="scientific">Nelumbo nucifera</name>
    <name type="common">Sacred lotus</name>
    <dbReference type="NCBI Taxonomy" id="4432"/>
    <lineage>
        <taxon>Eukaryota</taxon>
        <taxon>Viridiplantae</taxon>
        <taxon>Streptophyta</taxon>
        <taxon>Embryophyta</taxon>
        <taxon>Tracheophyta</taxon>
        <taxon>Spermatophyta</taxon>
        <taxon>Magnoliopsida</taxon>
        <taxon>Proteales</taxon>
        <taxon>Nelumbonaceae</taxon>
        <taxon>Nelumbo</taxon>
    </lineage>
</organism>
<reference evidence="2 3" key="1">
    <citation type="journal article" date="2020" name="Mol. Biol. Evol.">
        <title>Distinct Expression and Methylation Patterns for Genes with Different Fates following a Single Whole-Genome Duplication in Flowering Plants.</title>
        <authorList>
            <person name="Shi T."/>
            <person name="Rahmani R.S."/>
            <person name="Gugger P.F."/>
            <person name="Wang M."/>
            <person name="Li H."/>
            <person name="Zhang Y."/>
            <person name="Li Z."/>
            <person name="Wang Q."/>
            <person name="Van de Peer Y."/>
            <person name="Marchal K."/>
            <person name="Chen J."/>
        </authorList>
    </citation>
    <scope>NUCLEOTIDE SEQUENCE [LARGE SCALE GENOMIC DNA]</scope>
    <source>
        <tissue evidence="2">Leaf</tissue>
    </source>
</reference>
<evidence type="ECO:0000313" key="3">
    <source>
        <dbReference type="Proteomes" id="UP000607653"/>
    </source>
</evidence>
<evidence type="ECO:0000259" key="1">
    <source>
        <dbReference type="Pfam" id="PF25598"/>
    </source>
</evidence>
<protein>
    <recommendedName>
        <fullName evidence="1">U-box domain-containing protein</fullName>
    </recommendedName>
</protein>
<dbReference type="InterPro" id="IPR058678">
    <property type="entry name" value="ARM_PUB"/>
</dbReference>
<evidence type="ECO:0000313" key="2">
    <source>
        <dbReference type="EMBL" id="DAD26027.1"/>
    </source>
</evidence>
<feature type="domain" description="U-box" evidence="1">
    <location>
        <begin position="12"/>
        <end position="92"/>
    </location>
</feature>
<dbReference type="AlphaFoldDB" id="A0A822Y0P5"/>